<evidence type="ECO:0000256" key="8">
    <source>
        <dbReference type="ARBA" id="ARBA00023136"/>
    </source>
</evidence>
<keyword evidence="7 9" id="KW-1133">Transmembrane helix</keyword>
<dbReference type="Pfam" id="PF00122">
    <property type="entry name" value="E1-E2_ATPase"/>
    <property type="match status" value="1"/>
</dbReference>
<keyword evidence="4" id="KW-0547">Nucleotide-binding</keyword>
<feature type="transmembrane region" description="Helical" evidence="9">
    <location>
        <begin position="50"/>
        <end position="75"/>
    </location>
</feature>
<evidence type="ECO:0000313" key="12">
    <source>
        <dbReference type="EnsemblMetazoa" id="HelroP157737"/>
    </source>
</evidence>
<dbReference type="InterPro" id="IPR059000">
    <property type="entry name" value="ATPase_P-type_domA"/>
</dbReference>
<dbReference type="GO" id="GO:0030007">
    <property type="term" value="P:intracellular potassium ion homeostasis"/>
    <property type="evidence" value="ECO:0000318"/>
    <property type="project" value="GO_Central"/>
</dbReference>
<dbReference type="FunFam" id="1.20.1110.10:FF:000038">
    <property type="entry name" value="Sodium/potassium-transporting ATPase subunit alpha"/>
    <property type="match status" value="1"/>
</dbReference>
<dbReference type="eggNOG" id="KOG0203">
    <property type="taxonomic scope" value="Eukaryota"/>
</dbReference>
<feature type="transmembrane region" description="Helical" evidence="9">
    <location>
        <begin position="913"/>
        <end position="933"/>
    </location>
</feature>
<reference evidence="12" key="3">
    <citation type="submission" date="2015-06" db="UniProtKB">
        <authorList>
            <consortium name="EnsemblMetazoa"/>
        </authorList>
    </citation>
    <scope>IDENTIFICATION</scope>
</reference>
<dbReference type="GO" id="GO:0005391">
    <property type="term" value="F:P-type sodium:potassium-exchanging transporter activity"/>
    <property type="evidence" value="ECO:0000318"/>
    <property type="project" value="GO_Central"/>
</dbReference>
<evidence type="ECO:0000256" key="7">
    <source>
        <dbReference type="ARBA" id="ARBA00022989"/>
    </source>
</evidence>
<dbReference type="InterPro" id="IPR023298">
    <property type="entry name" value="ATPase_P-typ_TM_dom_sf"/>
</dbReference>
<comment type="subcellular location">
    <subcellularLocation>
        <location evidence="1">Cell membrane</location>
        <topology evidence="1">Multi-pass membrane protein</topology>
    </subcellularLocation>
</comment>
<dbReference type="Gene3D" id="3.40.1110.10">
    <property type="entry name" value="Calcium-transporting ATPase, cytoplasmic domain N"/>
    <property type="match status" value="1"/>
</dbReference>
<dbReference type="InterPro" id="IPR006068">
    <property type="entry name" value="ATPase_P-typ_cation-transptr_C"/>
</dbReference>
<dbReference type="EnsemblMetazoa" id="HelroT157737">
    <property type="protein sequence ID" value="HelroP157737"/>
    <property type="gene ID" value="HelroG157737"/>
</dbReference>
<dbReference type="GO" id="GO:1902600">
    <property type="term" value="P:proton transmembrane transport"/>
    <property type="evidence" value="ECO:0000318"/>
    <property type="project" value="GO_Central"/>
</dbReference>
<name>T1EMF0_HELRO</name>
<dbReference type="STRING" id="6412.T1EMF0"/>
<dbReference type="PRINTS" id="PR00119">
    <property type="entry name" value="CATATPASE"/>
</dbReference>
<dbReference type="OrthoDB" id="3352408at2759"/>
<dbReference type="RefSeq" id="XP_009026945.1">
    <property type="nucleotide sequence ID" value="XM_009028697.1"/>
</dbReference>
<evidence type="ECO:0000256" key="3">
    <source>
        <dbReference type="ARBA" id="ARBA00022692"/>
    </source>
</evidence>
<dbReference type="GO" id="GO:0006883">
    <property type="term" value="P:intracellular sodium ion homeostasis"/>
    <property type="evidence" value="ECO:0000318"/>
    <property type="project" value="GO_Central"/>
</dbReference>
<dbReference type="InterPro" id="IPR004014">
    <property type="entry name" value="ATPase_P-typ_cation-transptr_N"/>
</dbReference>
<dbReference type="InterPro" id="IPR008250">
    <property type="entry name" value="ATPase_P-typ_transduc_dom_A_sf"/>
</dbReference>
<dbReference type="SUPFAM" id="SSF81653">
    <property type="entry name" value="Calcium ATPase, transduction domain A"/>
    <property type="match status" value="1"/>
</dbReference>
<evidence type="ECO:0000256" key="5">
    <source>
        <dbReference type="ARBA" id="ARBA00022840"/>
    </source>
</evidence>
<dbReference type="EMBL" id="AMQM01007035">
    <property type="status" value="NOT_ANNOTATED_CDS"/>
    <property type="molecule type" value="Genomic_DNA"/>
</dbReference>
<dbReference type="NCBIfam" id="TIGR01494">
    <property type="entry name" value="ATPase_P-type"/>
    <property type="match status" value="2"/>
</dbReference>
<dbReference type="InterPro" id="IPR001757">
    <property type="entry name" value="P_typ_ATPase"/>
</dbReference>
<dbReference type="GO" id="GO:0036376">
    <property type="term" value="P:sodium ion export across plasma membrane"/>
    <property type="evidence" value="ECO:0000318"/>
    <property type="project" value="GO_Central"/>
</dbReference>
<dbReference type="Gene3D" id="2.70.150.10">
    <property type="entry name" value="Calcium-transporting ATPase, cytoplasmic transduction domain A"/>
    <property type="match status" value="1"/>
</dbReference>
<proteinExistence type="predicted"/>
<dbReference type="InterPro" id="IPR018303">
    <property type="entry name" value="ATPase_P-typ_P_site"/>
</dbReference>
<dbReference type="FunFam" id="2.70.150.10:FF:000003">
    <property type="entry name" value="Sodium/potassium-transporting ATPase subunit alpha"/>
    <property type="match status" value="1"/>
</dbReference>
<dbReference type="FunFam" id="3.40.1110.10:FF:000001">
    <property type="entry name" value="Sodium/potassium-transporting ATPase subunit alpha"/>
    <property type="match status" value="1"/>
</dbReference>
<dbReference type="EMBL" id="KB097552">
    <property type="protein sequence ID" value="ESN95059.1"/>
    <property type="molecule type" value="Genomic_DNA"/>
</dbReference>
<dbReference type="Pfam" id="PF00689">
    <property type="entry name" value="Cation_ATPase_C"/>
    <property type="match status" value="1"/>
</dbReference>
<dbReference type="InterPro" id="IPR023299">
    <property type="entry name" value="ATPase_P-typ_cyto_dom_N"/>
</dbReference>
<feature type="transmembrane region" description="Helical" evidence="9">
    <location>
        <begin position="248"/>
        <end position="273"/>
    </location>
</feature>
<dbReference type="HOGENOM" id="CLU_002360_4_1_1"/>
<dbReference type="GO" id="GO:0043226">
    <property type="term" value="C:organelle"/>
    <property type="evidence" value="ECO:0007669"/>
    <property type="project" value="UniProtKB-ARBA"/>
</dbReference>
<keyword evidence="8 9" id="KW-0472">Membrane</keyword>
<dbReference type="SUPFAM" id="SSF81665">
    <property type="entry name" value="Calcium ATPase, transmembrane domain M"/>
    <property type="match status" value="1"/>
</dbReference>
<sequence length="955" mass="105997">MTNLSFSEGGEFTSVDLSLGLSESDAQKRLARDGPNVLTPPKEKGAFIKFIEIMFGGFAILLWGGFVLALIAYGIQFLNDSNPPKDNLYLAIVLFAVVAITGAFSYYQNYSSSKVMDSFRNLIPQIATVIRDGKKQSMEALKLVVGDVVDVKFGDRVPADIRIIESSSCKVDNSSLTGESEPQVRGAKCTHDNPLETKNVAFFSTNVIEGTARGIVIRTGDETVMGRIANLTSGLGDSETTLSKEMAYFVRLIIIISITVATFFFTIAMLFGYNWLKAIGFLIGIIMGNVPEGLLTQICVMLTLTAKRMAKKNCLVKNLECVETLGSCSAICSDKTGTLTQNRMTVAHMWFDEKIFEIDTNEDQRGALYSQDMPTWVALSRVAMLCNRAEFADGQQKLPILRRECSGDASESALLKCCEMAIGNVEGFRKQNKKVAEIPFNSTNKYQVSIHEVLLNNELQNVLMMKGAPERIWERCSTILNNGEAQQIVKQNHLSFQTSYDNLGGLGERVLGFAQYILPKDEFPIGYNFNTENPNFPLQELCFVGLMAMIDPPRASVPDAVAKCRLAGIKVIMVTGDHPITAKAIAKMVGIISPENVTVEELAKMRGVPVEDIDPSCEGMRGQRRSIEGNKLIIVEGCQRLGHIVAVTGDGVNDSPALKKANIGIAMGITGSDVSKQAADMVLLDDNFSSIVTGIEEGRLIFDNLKKTIAYTITHIIPEMSPFLMYIIFSVPLGAGTITILFIDLGTDIIPAITLAYEKAENDIMLRKPRNMKDKLVNDTMIMLAGLQYGFTEGMGCVFTYFCVFSQFGFFPRTLLSLRAEWENPANNNLVDDYGQEWSYSERLVAQYTMYSTYFMSIVVGQWFNLMVCKTRRNSLLEQGMVNKQLIVGLYVETAVCLFLCFCPGLQEPLQFYPIHWSWFICPMPFALFMMSYGEIRKIIAKFYPGGFVDRELII</sequence>
<dbReference type="Pfam" id="PF13246">
    <property type="entry name" value="Cation_ATPase"/>
    <property type="match status" value="1"/>
</dbReference>
<dbReference type="GO" id="GO:1990573">
    <property type="term" value="P:potassium ion import across plasma membrane"/>
    <property type="evidence" value="ECO:0000318"/>
    <property type="project" value="GO_Central"/>
</dbReference>
<dbReference type="GO" id="GO:0005524">
    <property type="term" value="F:ATP binding"/>
    <property type="evidence" value="ECO:0007669"/>
    <property type="project" value="UniProtKB-KW"/>
</dbReference>
<keyword evidence="6" id="KW-1278">Translocase</keyword>
<evidence type="ECO:0000256" key="4">
    <source>
        <dbReference type="ARBA" id="ARBA00022741"/>
    </source>
</evidence>
<dbReference type="GO" id="GO:0098797">
    <property type="term" value="C:plasma membrane protein complex"/>
    <property type="evidence" value="ECO:0007669"/>
    <property type="project" value="UniProtKB-ARBA"/>
</dbReference>
<dbReference type="SUPFAM" id="SSF56784">
    <property type="entry name" value="HAD-like"/>
    <property type="match status" value="1"/>
</dbReference>
<feature type="transmembrane region" description="Helical" evidence="9">
    <location>
        <begin position="87"/>
        <end position="107"/>
    </location>
</feature>
<dbReference type="SFLD" id="SFLDG00002">
    <property type="entry name" value="C1.7:_P-type_atpase_like"/>
    <property type="match status" value="1"/>
</dbReference>
<feature type="transmembrane region" description="Helical" evidence="9">
    <location>
        <begin position="279"/>
        <end position="304"/>
    </location>
</feature>
<dbReference type="SFLD" id="SFLDS00003">
    <property type="entry name" value="Haloacid_Dehalogenase"/>
    <property type="match status" value="1"/>
</dbReference>
<protein>
    <recommendedName>
        <fullName evidence="10">Cation-transporting P-type ATPase N-terminal domain-containing protein</fullName>
    </recommendedName>
</protein>
<dbReference type="FunFam" id="3.40.50.1000:FF:000001">
    <property type="entry name" value="Phospholipid-transporting ATPase IC"/>
    <property type="match status" value="1"/>
</dbReference>
<gene>
    <name evidence="12" type="primary">20197750</name>
    <name evidence="11" type="ORF">HELRODRAFT_157737</name>
</gene>
<feature type="transmembrane region" description="Helical" evidence="9">
    <location>
        <begin position="886"/>
        <end position="907"/>
    </location>
</feature>
<dbReference type="Pfam" id="PF00690">
    <property type="entry name" value="Cation_ATPase_N"/>
    <property type="match status" value="1"/>
</dbReference>
<keyword evidence="2" id="KW-1003">Cell membrane</keyword>
<dbReference type="SMART" id="SM00831">
    <property type="entry name" value="Cation_ATPase_N"/>
    <property type="match status" value="1"/>
</dbReference>
<dbReference type="PANTHER" id="PTHR43294">
    <property type="entry name" value="SODIUM/POTASSIUM-TRANSPORTING ATPASE SUBUNIT ALPHA"/>
    <property type="match status" value="1"/>
</dbReference>
<evidence type="ECO:0000313" key="13">
    <source>
        <dbReference type="Proteomes" id="UP000015101"/>
    </source>
</evidence>
<keyword evidence="5" id="KW-0067">ATP-binding</keyword>
<dbReference type="KEGG" id="hro:HELRODRAFT_157737"/>
<dbReference type="SFLD" id="SFLDF00027">
    <property type="entry name" value="p-type_atpase"/>
    <property type="match status" value="1"/>
</dbReference>
<dbReference type="SUPFAM" id="SSF81660">
    <property type="entry name" value="Metal cation-transporting ATPase, ATP-binding domain N"/>
    <property type="match status" value="1"/>
</dbReference>
<dbReference type="CTD" id="20197750"/>
<dbReference type="InParanoid" id="T1EMF0"/>
<evidence type="ECO:0000256" key="1">
    <source>
        <dbReference type="ARBA" id="ARBA00004651"/>
    </source>
</evidence>
<dbReference type="Gene3D" id="3.40.50.1000">
    <property type="entry name" value="HAD superfamily/HAD-like"/>
    <property type="match status" value="2"/>
</dbReference>
<dbReference type="GO" id="GO:0005886">
    <property type="term" value="C:plasma membrane"/>
    <property type="evidence" value="ECO:0000318"/>
    <property type="project" value="GO_Central"/>
</dbReference>
<dbReference type="InterPro" id="IPR036412">
    <property type="entry name" value="HAD-like_sf"/>
</dbReference>
<evidence type="ECO:0000259" key="10">
    <source>
        <dbReference type="SMART" id="SM00831"/>
    </source>
</evidence>
<dbReference type="Proteomes" id="UP000015101">
    <property type="component" value="Unassembled WGS sequence"/>
</dbReference>
<dbReference type="Gene3D" id="1.20.1110.10">
    <property type="entry name" value="Calcium-transporting ATPase, transmembrane domain"/>
    <property type="match status" value="2"/>
</dbReference>
<accession>T1EMF0</accession>
<dbReference type="InterPro" id="IPR044492">
    <property type="entry name" value="P_typ_ATPase_HD_dom"/>
</dbReference>
<keyword evidence="13" id="KW-1185">Reference proteome</keyword>
<dbReference type="InterPro" id="IPR023214">
    <property type="entry name" value="HAD_sf"/>
</dbReference>
<reference evidence="11 13" key="2">
    <citation type="journal article" date="2013" name="Nature">
        <title>Insights into bilaterian evolution from three spiralian genomes.</title>
        <authorList>
            <person name="Simakov O."/>
            <person name="Marletaz F."/>
            <person name="Cho S.J."/>
            <person name="Edsinger-Gonzales E."/>
            <person name="Havlak P."/>
            <person name="Hellsten U."/>
            <person name="Kuo D.H."/>
            <person name="Larsson T."/>
            <person name="Lv J."/>
            <person name="Arendt D."/>
            <person name="Savage R."/>
            <person name="Osoegawa K."/>
            <person name="de Jong P."/>
            <person name="Grimwood J."/>
            <person name="Chapman J.A."/>
            <person name="Shapiro H."/>
            <person name="Aerts A."/>
            <person name="Otillar R.P."/>
            <person name="Terry A.Y."/>
            <person name="Boore J.L."/>
            <person name="Grigoriev I.V."/>
            <person name="Lindberg D.R."/>
            <person name="Seaver E.C."/>
            <person name="Weisblat D.A."/>
            <person name="Putnam N.H."/>
            <person name="Rokhsar D.S."/>
        </authorList>
    </citation>
    <scope>NUCLEOTIDE SEQUENCE</scope>
</reference>
<evidence type="ECO:0000256" key="2">
    <source>
        <dbReference type="ARBA" id="ARBA00022475"/>
    </source>
</evidence>
<reference evidence="13" key="1">
    <citation type="submission" date="2012-12" db="EMBL/GenBank/DDBJ databases">
        <authorList>
            <person name="Hellsten U."/>
            <person name="Grimwood J."/>
            <person name="Chapman J.A."/>
            <person name="Shapiro H."/>
            <person name="Aerts A."/>
            <person name="Otillar R.P."/>
            <person name="Terry A.Y."/>
            <person name="Boore J.L."/>
            <person name="Simakov O."/>
            <person name="Marletaz F."/>
            <person name="Cho S.-J."/>
            <person name="Edsinger-Gonzales E."/>
            <person name="Havlak P."/>
            <person name="Kuo D.-H."/>
            <person name="Larsson T."/>
            <person name="Lv J."/>
            <person name="Arendt D."/>
            <person name="Savage R."/>
            <person name="Osoegawa K."/>
            <person name="de Jong P."/>
            <person name="Lindberg D.R."/>
            <person name="Seaver E.C."/>
            <person name="Weisblat D.A."/>
            <person name="Putnam N.H."/>
            <person name="Grigoriev I.V."/>
            <person name="Rokhsar D.S."/>
        </authorList>
    </citation>
    <scope>NUCLEOTIDE SEQUENCE</scope>
</reference>
<dbReference type="GO" id="GO:0090533">
    <property type="term" value="C:cation-transporting ATPase complex"/>
    <property type="evidence" value="ECO:0007669"/>
    <property type="project" value="UniProtKB-ARBA"/>
</dbReference>
<feature type="transmembrane region" description="Helical" evidence="9">
    <location>
        <begin position="848"/>
        <end position="866"/>
    </location>
</feature>
<dbReference type="PROSITE" id="PS00154">
    <property type="entry name" value="ATPASE_E1_E2"/>
    <property type="match status" value="1"/>
</dbReference>
<dbReference type="AlphaFoldDB" id="T1EMF0"/>
<dbReference type="GO" id="GO:0016887">
    <property type="term" value="F:ATP hydrolysis activity"/>
    <property type="evidence" value="ECO:0007669"/>
    <property type="project" value="InterPro"/>
</dbReference>
<feature type="domain" description="Cation-transporting P-type ATPase N-terminal" evidence="10">
    <location>
        <begin position="11"/>
        <end position="74"/>
    </location>
</feature>
<keyword evidence="3 9" id="KW-0812">Transmembrane</keyword>
<dbReference type="PRINTS" id="PR00121">
    <property type="entry name" value="NAKATPASE"/>
</dbReference>
<dbReference type="InterPro" id="IPR050510">
    <property type="entry name" value="Cation_transp_ATPase_P-type"/>
</dbReference>
<evidence type="ECO:0000256" key="9">
    <source>
        <dbReference type="SAM" id="Phobius"/>
    </source>
</evidence>
<dbReference type="PANTHER" id="PTHR43294:SF21">
    <property type="entry name" value="CATION TRANSPORTING ATPASE"/>
    <property type="match status" value="1"/>
</dbReference>
<organism evidence="12 13">
    <name type="scientific">Helobdella robusta</name>
    <name type="common">Californian leech</name>
    <dbReference type="NCBI Taxonomy" id="6412"/>
    <lineage>
        <taxon>Eukaryota</taxon>
        <taxon>Metazoa</taxon>
        <taxon>Spiralia</taxon>
        <taxon>Lophotrochozoa</taxon>
        <taxon>Annelida</taxon>
        <taxon>Clitellata</taxon>
        <taxon>Hirudinea</taxon>
        <taxon>Rhynchobdellida</taxon>
        <taxon>Glossiphoniidae</taxon>
        <taxon>Helobdella</taxon>
    </lineage>
</organism>
<evidence type="ECO:0000256" key="6">
    <source>
        <dbReference type="ARBA" id="ARBA00022967"/>
    </source>
</evidence>
<evidence type="ECO:0000313" key="11">
    <source>
        <dbReference type="EMBL" id="ESN95059.1"/>
    </source>
</evidence>
<dbReference type="GeneID" id="20197750"/>